<evidence type="ECO:0000313" key="3">
    <source>
        <dbReference type="Proteomes" id="UP001375240"/>
    </source>
</evidence>
<dbReference type="PANTHER" id="PTHR48079:SF6">
    <property type="entry name" value="NAD(P)-BINDING DOMAIN-CONTAINING PROTEIN-RELATED"/>
    <property type="match status" value="1"/>
</dbReference>
<dbReference type="Proteomes" id="UP001375240">
    <property type="component" value="Unassembled WGS sequence"/>
</dbReference>
<comment type="caution">
    <text evidence="2">The sequence shown here is derived from an EMBL/GenBank/DDBJ whole genome shotgun (WGS) entry which is preliminary data.</text>
</comment>
<gene>
    <name evidence="2" type="ORF">TWF696_003315</name>
</gene>
<dbReference type="InterPro" id="IPR036291">
    <property type="entry name" value="NAD(P)-bd_dom_sf"/>
</dbReference>
<accession>A0AAV9TYA3</accession>
<dbReference type="EMBL" id="JAVHNQ010000016">
    <property type="protein sequence ID" value="KAK6331255.1"/>
    <property type="molecule type" value="Genomic_DNA"/>
</dbReference>
<dbReference type="Pfam" id="PF01370">
    <property type="entry name" value="Epimerase"/>
    <property type="match status" value="1"/>
</dbReference>
<evidence type="ECO:0000313" key="2">
    <source>
        <dbReference type="EMBL" id="KAK6331255.1"/>
    </source>
</evidence>
<name>A0AAV9TYA3_9PEZI</name>
<organism evidence="2 3">
    <name type="scientific">Orbilia brochopaga</name>
    <dbReference type="NCBI Taxonomy" id="3140254"/>
    <lineage>
        <taxon>Eukaryota</taxon>
        <taxon>Fungi</taxon>
        <taxon>Dikarya</taxon>
        <taxon>Ascomycota</taxon>
        <taxon>Pezizomycotina</taxon>
        <taxon>Orbiliomycetes</taxon>
        <taxon>Orbiliales</taxon>
        <taxon>Orbiliaceae</taxon>
        <taxon>Orbilia</taxon>
    </lineage>
</organism>
<dbReference type="InterPro" id="IPR001509">
    <property type="entry name" value="Epimerase_deHydtase"/>
</dbReference>
<dbReference type="GO" id="GO:0005737">
    <property type="term" value="C:cytoplasm"/>
    <property type="evidence" value="ECO:0007669"/>
    <property type="project" value="TreeGrafter"/>
</dbReference>
<feature type="domain" description="NAD-dependent epimerase/dehydratase" evidence="1">
    <location>
        <begin position="18"/>
        <end position="248"/>
    </location>
</feature>
<proteinExistence type="predicted"/>
<dbReference type="InterPro" id="IPR051783">
    <property type="entry name" value="NAD(P)-dependent_oxidoreduct"/>
</dbReference>
<dbReference type="AlphaFoldDB" id="A0AAV9TYA3"/>
<dbReference type="SUPFAM" id="SSF51735">
    <property type="entry name" value="NAD(P)-binding Rossmann-fold domains"/>
    <property type="match status" value="1"/>
</dbReference>
<evidence type="ECO:0000259" key="1">
    <source>
        <dbReference type="Pfam" id="PF01370"/>
    </source>
</evidence>
<sequence>MAALGTPNLPITVPKLKVFLTGGTGYIGGAVLATLLRSPDLSITTLVRSESHIEALTSPSSNPKFFSGSTPNCVLGTLEDLDLLRKHASNSDIVINCASAEDVPVVEALINGLAEAPENSKKIFIQTSGTSGFAVWNDGDKGGRPISDTEDLVSLLKEMNDKEEYGHRTATLRAIELSKEKNVKTFTIVPPTIYGESPAPTPRLSIQIPFLIRAAIQNKKAYYIRSGQGVWSNVHINDLANLYEIVLRCALSGVAKHGEEGIFFAANGEKSWKDIATGVKAAVEDIEGWKGGEVALESWTEDEAARALFGGSVQVAKLAGGSNVITLPTRGLQLGWKPAFGGDAVIESMKKDAEILFKEISANKA</sequence>
<dbReference type="GO" id="GO:0004029">
    <property type="term" value="F:aldehyde dehydrogenase (NAD+) activity"/>
    <property type="evidence" value="ECO:0007669"/>
    <property type="project" value="TreeGrafter"/>
</dbReference>
<keyword evidence="3" id="KW-1185">Reference proteome</keyword>
<reference evidence="2 3" key="1">
    <citation type="submission" date="2019-10" db="EMBL/GenBank/DDBJ databases">
        <authorList>
            <person name="Palmer J.M."/>
        </authorList>
    </citation>
    <scope>NUCLEOTIDE SEQUENCE [LARGE SCALE GENOMIC DNA]</scope>
    <source>
        <strain evidence="2 3">TWF696</strain>
    </source>
</reference>
<protein>
    <recommendedName>
        <fullName evidence="1">NAD-dependent epimerase/dehydratase domain-containing protein</fullName>
    </recommendedName>
</protein>
<dbReference type="PANTHER" id="PTHR48079">
    <property type="entry name" value="PROTEIN YEEZ"/>
    <property type="match status" value="1"/>
</dbReference>
<dbReference type="Gene3D" id="3.40.50.720">
    <property type="entry name" value="NAD(P)-binding Rossmann-like Domain"/>
    <property type="match status" value="1"/>
</dbReference>